<dbReference type="EMBL" id="CDMZ01000728">
    <property type="protein sequence ID" value="CEM20308.1"/>
    <property type="molecule type" value="Genomic_DNA"/>
</dbReference>
<gene>
    <name evidence="1" type="ORF">Cvel_3907</name>
</gene>
<reference evidence="1" key="1">
    <citation type="submission" date="2014-11" db="EMBL/GenBank/DDBJ databases">
        <authorList>
            <person name="Otto D Thomas"/>
            <person name="Naeem Raeece"/>
        </authorList>
    </citation>
    <scope>NUCLEOTIDE SEQUENCE</scope>
</reference>
<dbReference type="VEuPathDB" id="CryptoDB:Cvel_3907"/>
<evidence type="ECO:0000313" key="1">
    <source>
        <dbReference type="EMBL" id="CEM20308.1"/>
    </source>
</evidence>
<organism evidence="1">
    <name type="scientific">Chromera velia CCMP2878</name>
    <dbReference type="NCBI Taxonomy" id="1169474"/>
    <lineage>
        <taxon>Eukaryota</taxon>
        <taxon>Sar</taxon>
        <taxon>Alveolata</taxon>
        <taxon>Colpodellida</taxon>
        <taxon>Chromeraceae</taxon>
        <taxon>Chromera</taxon>
    </lineage>
</organism>
<sequence>MESSDHLRSEARRLLCVSGALGVKRFWKFTSLSKQLLALRDDPSLLGLGSIVSAGCLESVSEREALQFFLFDCIERKNVKALKQLCAVKGVPQMYYYLKNRALRTGSYECYRLSVITSSISRAERPVGDPSIGGIGVGDFRSFVSEASRDAIASMLQSGDLHPDMRFESDTGFAAGYAVFWTPLLIVLIDLHRFDYAEAVLDAGARVDLCQMIIRRGTGDIWSLGSYQVGKFR</sequence>
<proteinExistence type="predicted"/>
<protein>
    <submittedName>
        <fullName evidence="1">Uncharacterized protein</fullName>
    </submittedName>
</protein>
<dbReference type="AlphaFoldDB" id="A0A0G4FYL9"/>
<accession>A0A0G4FYL9</accession>
<dbReference type="PhylomeDB" id="A0A0G4FYL9"/>
<name>A0A0G4FYL9_9ALVE</name>